<evidence type="ECO:0000259" key="2">
    <source>
        <dbReference type="Pfam" id="PF13400"/>
    </source>
</evidence>
<dbReference type="Pfam" id="PF13400">
    <property type="entry name" value="Tad"/>
    <property type="match status" value="1"/>
</dbReference>
<name>A0ABQ6UDA5_9ACTN</name>
<keyword evidence="1" id="KW-0812">Transmembrane</keyword>
<evidence type="ECO:0000313" key="4">
    <source>
        <dbReference type="Proteomes" id="UP000471364"/>
    </source>
</evidence>
<organism evidence="3 4">
    <name type="scientific">Micromonospora aurantiaca</name>
    <name type="common">nom. illeg.</name>
    <dbReference type="NCBI Taxonomy" id="47850"/>
    <lineage>
        <taxon>Bacteria</taxon>
        <taxon>Bacillati</taxon>
        <taxon>Actinomycetota</taxon>
        <taxon>Actinomycetes</taxon>
        <taxon>Micromonosporales</taxon>
        <taxon>Micromonosporaceae</taxon>
        <taxon>Micromonospora</taxon>
    </lineage>
</organism>
<keyword evidence="1" id="KW-0472">Membrane</keyword>
<proteinExistence type="predicted"/>
<dbReference type="InterPro" id="IPR028087">
    <property type="entry name" value="Tad_N"/>
</dbReference>
<protein>
    <recommendedName>
        <fullName evidence="2">Putative Flp pilus-assembly TadG-like N-terminal domain-containing protein</fullName>
    </recommendedName>
</protein>
<accession>A0ABQ6UDA5</accession>
<evidence type="ECO:0000256" key="1">
    <source>
        <dbReference type="SAM" id="Phobius"/>
    </source>
</evidence>
<reference evidence="3 4" key="1">
    <citation type="submission" date="2019-09" db="EMBL/GenBank/DDBJ databases">
        <title>High taxonomic diversity of Micromonospora strains isolated from Medicago sativa nodules in different geographical locations.</title>
        <authorList>
            <person name="Martinez-Hidalgo P."/>
            <person name="Flores-Felix J.D."/>
            <person name="Velazquez E."/>
            <person name="Brau L."/>
            <person name="Trujillo M.E."/>
            <person name="Martinez-Molina E."/>
        </authorList>
    </citation>
    <scope>NUCLEOTIDE SEQUENCE [LARGE SCALE GENOMIC DNA]</scope>
    <source>
        <strain evidence="3 4">ALFB5</strain>
    </source>
</reference>
<feature type="transmembrane region" description="Helical" evidence="1">
    <location>
        <begin position="20"/>
        <end position="39"/>
    </location>
</feature>
<keyword evidence="1" id="KW-1133">Transmembrane helix</keyword>
<gene>
    <name evidence="3" type="ORF">F6X54_20175</name>
</gene>
<comment type="caution">
    <text evidence="3">The sequence shown here is derived from an EMBL/GenBank/DDBJ whole genome shotgun (WGS) entry which is preliminary data.</text>
</comment>
<evidence type="ECO:0000313" key="3">
    <source>
        <dbReference type="EMBL" id="KAB1109116.1"/>
    </source>
</evidence>
<sequence length="144" mass="14896">MITTITNVRPHRRVWDEGQVTAFTVIWLAAALLLGGLVLDAGLAVSTKVNARAVANAAARAGARELDVFALRTNGTVRLDPVKARTAATSWIARAGLPGTVNVDGNTVTVSVTTSRRTQLLHLAGIGSIPVHATATADAITPPG</sequence>
<keyword evidence="4" id="KW-1185">Reference proteome</keyword>
<dbReference type="EMBL" id="WAAR01000096">
    <property type="protein sequence ID" value="KAB1109116.1"/>
    <property type="molecule type" value="Genomic_DNA"/>
</dbReference>
<dbReference type="RefSeq" id="WP_151014057.1">
    <property type="nucleotide sequence ID" value="NZ_JBNJLV010000001.1"/>
</dbReference>
<feature type="domain" description="Putative Flp pilus-assembly TadG-like N-terminal" evidence="2">
    <location>
        <begin position="18"/>
        <end position="64"/>
    </location>
</feature>
<dbReference type="Proteomes" id="UP000471364">
    <property type="component" value="Unassembled WGS sequence"/>
</dbReference>